<accession>A0A1C3EF20</accession>
<dbReference type="AlphaFoldDB" id="A0A1C3EF20"/>
<sequence>MTPAVKAAEKAGIEFNLHSYHHDPANPNFGTEAVEKLNQDPATVFKTLLFSLNGDPKALAVAVVPVSAMLDLKAAAKAAGVKKAEMADPELAQKVTGYLVGGISPLGQKKRLPTWIDQSAADYDVVFVSAGKRGLEIELAPADLLALTNGKMAEIAKFQER</sequence>
<evidence type="ECO:0000256" key="3">
    <source>
        <dbReference type="ARBA" id="ARBA00023239"/>
    </source>
</evidence>
<name>A0A1C3EF20_9GAMM</name>
<evidence type="ECO:0000313" key="6">
    <source>
        <dbReference type="EMBL" id="ODA31852.1"/>
    </source>
</evidence>
<dbReference type="Pfam" id="PF04073">
    <property type="entry name" value="tRNA_edit"/>
    <property type="match status" value="1"/>
</dbReference>
<dbReference type="EC" id="4.2.-.-" evidence="4"/>
<dbReference type="RefSeq" id="WP_068903558.1">
    <property type="nucleotide sequence ID" value="NZ_JBHUIF010000028.1"/>
</dbReference>
<dbReference type="GO" id="GO:0016829">
    <property type="term" value="F:lyase activity"/>
    <property type="evidence" value="ECO:0007669"/>
    <property type="project" value="UniProtKB-KW"/>
</dbReference>
<protein>
    <recommendedName>
        <fullName evidence="4">Cys-tRNA(Pro)/Cys-tRNA(Cys) deacylase</fullName>
        <ecNumber evidence="4">4.2.-.-</ecNumber>
    </recommendedName>
</protein>
<reference evidence="6 7" key="1">
    <citation type="submission" date="2016-05" db="EMBL/GenBank/DDBJ databases">
        <title>Genomic Taxonomy of the Vibrionaceae.</title>
        <authorList>
            <person name="Gomez-Gil B."/>
            <person name="Enciso-Ibarra J."/>
        </authorList>
    </citation>
    <scope>NUCLEOTIDE SEQUENCE [LARGE SCALE GENOMIC DNA]</scope>
    <source>
        <strain evidence="6 7">CAIM 1920</strain>
    </source>
</reference>
<proteinExistence type="inferred from homology"/>
<dbReference type="InterPro" id="IPR007214">
    <property type="entry name" value="YbaK/aa-tRNA-synth-assoc-dom"/>
</dbReference>
<dbReference type="Proteomes" id="UP000094936">
    <property type="component" value="Unassembled WGS sequence"/>
</dbReference>
<evidence type="ECO:0000256" key="4">
    <source>
        <dbReference type="PIRNR" id="PIRNR006181"/>
    </source>
</evidence>
<organism evidence="6 7">
    <name type="scientific">Veronia pacifica</name>
    <dbReference type="NCBI Taxonomy" id="1080227"/>
    <lineage>
        <taxon>Bacteria</taxon>
        <taxon>Pseudomonadati</taxon>
        <taxon>Pseudomonadota</taxon>
        <taxon>Gammaproteobacteria</taxon>
        <taxon>Vibrionales</taxon>
        <taxon>Vibrionaceae</taxon>
        <taxon>Veronia</taxon>
    </lineage>
</organism>
<comment type="caution">
    <text evidence="6">The sequence shown here is derived from an EMBL/GenBank/DDBJ whole genome shotgun (WGS) entry which is preliminary data.</text>
</comment>
<dbReference type="GO" id="GO:0006412">
    <property type="term" value="P:translation"/>
    <property type="evidence" value="ECO:0007669"/>
    <property type="project" value="UniProtKB-KW"/>
</dbReference>
<dbReference type="PIRSF" id="PIRSF006181">
    <property type="entry name" value="EbsC_YbaK"/>
    <property type="match status" value="1"/>
</dbReference>
<dbReference type="PANTHER" id="PTHR30411:SF0">
    <property type="entry name" value="CYS-TRNA(PRO)_CYS-TRNA(CYS) DEACYLASE YBAK"/>
    <property type="match status" value="1"/>
</dbReference>
<feature type="domain" description="YbaK/aminoacyl-tRNA synthetase-associated" evidence="5">
    <location>
        <begin position="32"/>
        <end position="146"/>
    </location>
</feature>
<dbReference type="PANTHER" id="PTHR30411">
    <property type="entry name" value="CYTOPLASMIC PROTEIN"/>
    <property type="match status" value="1"/>
</dbReference>
<dbReference type="CDD" id="cd00002">
    <property type="entry name" value="YbaK_deacylase"/>
    <property type="match status" value="1"/>
</dbReference>
<evidence type="ECO:0000256" key="2">
    <source>
        <dbReference type="ARBA" id="ARBA00022917"/>
    </source>
</evidence>
<dbReference type="InterPro" id="IPR004369">
    <property type="entry name" value="Prolyl-tRNA_editing_YbaK/EbsC"/>
</dbReference>
<evidence type="ECO:0000259" key="5">
    <source>
        <dbReference type="Pfam" id="PF04073"/>
    </source>
</evidence>
<dbReference type="NCBIfam" id="TIGR00011">
    <property type="entry name" value="YbaK_EbsC"/>
    <property type="match status" value="1"/>
</dbReference>
<gene>
    <name evidence="6" type="ORF">A8L45_14620</name>
</gene>
<dbReference type="InterPro" id="IPR036754">
    <property type="entry name" value="YbaK/aa-tRNA-synt-asso_dom_sf"/>
</dbReference>
<dbReference type="GO" id="GO:0002161">
    <property type="term" value="F:aminoacyl-tRNA deacylase activity"/>
    <property type="evidence" value="ECO:0007669"/>
    <property type="project" value="InterPro"/>
</dbReference>
<dbReference type="OrthoDB" id="9809296at2"/>
<dbReference type="Gene3D" id="3.90.960.10">
    <property type="entry name" value="YbaK/aminoacyl-tRNA synthetase-associated domain"/>
    <property type="match status" value="1"/>
</dbReference>
<dbReference type="SUPFAM" id="SSF55826">
    <property type="entry name" value="YbaK/ProRS associated domain"/>
    <property type="match status" value="1"/>
</dbReference>
<dbReference type="STRING" id="1080227.A8L45_14620"/>
<keyword evidence="7" id="KW-1185">Reference proteome</keyword>
<dbReference type="EMBL" id="LYBM01000028">
    <property type="protein sequence ID" value="ODA31852.1"/>
    <property type="molecule type" value="Genomic_DNA"/>
</dbReference>
<evidence type="ECO:0000256" key="1">
    <source>
        <dbReference type="ARBA" id="ARBA00009798"/>
    </source>
</evidence>
<keyword evidence="3 4" id="KW-0456">Lyase</keyword>
<keyword evidence="2 4" id="KW-0648">Protein biosynthesis</keyword>
<evidence type="ECO:0000313" key="7">
    <source>
        <dbReference type="Proteomes" id="UP000094936"/>
    </source>
</evidence>
<comment type="similarity">
    <text evidence="1 4">Belongs to the prolyl-tRNA editing family. YbaK/EbsC subfamily.</text>
</comment>